<feature type="compositionally biased region" description="Acidic residues" evidence="1">
    <location>
        <begin position="31"/>
        <end position="40"/>
    </location>
</feature>
<gene>
    <name evidence="2" type="ORF">AJ80_02244</name>
</gene>
<comment type="caution">
    <text evidence="2">The sequence shown here is derived from an EMBL/GenBank/DDBJ whole genome shotgun (WGS) entry which is preliminary data.</text>
</comment>
<feature type="region of interest" description="Disordered" evidence="1">
    <location>
        <begin position="316"/>
        <end position="394"/>
    </location>
</feature>
<feature type="compositionally biased region" description="Low complexity" evidence="1">
    <location>
        <begin position="291"/>
        <end position="302"/>
    </location>
</feature>
<reference evidence="2 3" key="1">
    <citation type="submission" date="2017-10" db="EMBL/GenBank/DDBJ databases">
        <title>Comparative genomics in systemic dimorphic fungi from Ajellomycetaceae.</title>
        <authorList>
            <person name="Munoz J.F."/>
            <person name="Mcewen J.G."/>
            <person name="Clay O.K."/>
            <person name="Cuomo C.A."/>
        </authorList>
    </citation>
    <scope>NUCLEOTIDE SEQUENCE [LARGE SCALE GENOMIC DNA]</scope>
    <source>
        <strain evidence="2 3">UAMH7299</strain>
    </source>
</reference>
<proteinExistence type="predicted"/>
<name>A0A2B7YRX7_POLH7</name>
<evidence type="ECO:0000256" key="1">
    <source>
        <dbReference type="SAM" id="MobiDB-lite"/>
    </source>
</evidence>
<feature type="region of interest" description="Disordered" evidence="1">
    <location>
        <begin position="269"/>
        <end position="302"/>
    </location>
</feature>
<dbReference type="EMBL" id="PDNA01000021">
    <property type="protein sequence ID" value="PGH23638.1"/>
    <property type="molecule type" value="Genomic_DNA"/>
</dbReference>
<keyword evidence="3" id="KW-1185">Reference proteome</keyword>
<feature type="region of interest" description="Disordered" evidence="1">
    <location>
        <begin position="31"/>
        <end position="62"/>
    </location>
</feature>
<feature type="compositionally biased region" description="Polar residues" evidence="1">
    <location>
        <begin position="358"/>
        <end position="379"/>
    </location>
</feature>
<dbReference type="AlphaFoldDB" id="A0A2B7YRX7"/>
<dbReference type="Proteomes" id="UP000224634">
    <property type="component" value="Unassembled WGS sequence"/>
</dbReference>
<evidence type="ECO:0000313" key="3">
    <source>
        <dbReference type="Proteomes" id="UP000224634"/>
    </source>
</evidence>
<accession>A0A2B7YRX7</accession>
<feature type="compositionally biased region" description="Low complexity" evidence="1">
    <location>
        <begin position="334"/>
        <end position="356"/>
    </location>
</feature>
<protein>
    <submittedName>
        <fullName evidence="2">Uncharacterized protein</fullName>
    </submittedName>
</protein>
<sequence length="774" mass="81221">MGSHIPNGGDALAARMSARYKADIDWSEWDDMPSDLDQEFPPELYGPSPRRPDSTTGQATTPAVSAVLPVPAANATATVTVAETTKAAGTVIDVTRPNITTTGHAVTQYGDSSTLVAVPSIVKGGSESTITIVPKELGDVVVDSRAVRGGNGTMIVTKVKRKHNDIAGAVWGKDGALTDTEVKREHNDVAGAVWGEGGKMTETKETGEIVNLTGPSESAATWNKEASDDAVLEDVMHSVKITNGPKIDYDNAEDAMTGVQISSALTADDATADTAETTKAESRTRRKRARTSSPSLPRRSSARIACALSAREALIGAQTENQTTPDGTAVPEVNTGTSSSTRRNRRNTSSATRLRNYSAPTGSATSRPARNSGISSSVPSVVEATPPSTRRNQSTIIRGTVVDSAGSPMSWKDWNVASQPDFGYTGLTSITRFGEQGTGQLVVHGHGHTPVINRTWNLGGQLACPALGASVYAQQLPVVSQNFAPALTNGFGNLPGQQTPYVYTPAVNRSSNFSWSGPNAANLRGAVGFVPSYTAQQNVNIQAPQSFSQNGMPTSMNGLSNAPGQMPFAHTPGTTFSSSLCGPNPMGAFGRATTGNAPPRSNNLASATVKQVSNGQAVNHRRFDSPTIPWGNPPPSPFADTWARVIGLLPTQVSTHISSHPRRLLARANSHFPSTSPRARLVAPPSFLSSSSAATATSGTKGGISASADTAGFASQRNAPMYHPPPRHNQYYQQQHRVGAMAAPGTTVHNQARNGPSVDISLIDPELFKPLIIS</sequence>
<evidence type="ECO:0000313" key="2">
    <source>
        <dbReference type="EMBL" id="PGH23638.1"/>
    </source>
</evidence>
<organism evidence="2 3">
    <name type="scientific">Polytolypa hystricis (strain UAMH7299)</name>
    <dbReference type="NCBI Taxonomy" id="1447883"/>
    <lineage>
        <taxon>Eukaryota</taxon>
        <taxon>Fungi</taxon>
        <taxon>Dikarya</taxon>
        <taxon>Ascomycota</taxon>
        <taxon>Pezizomycotina</taxon>
        <taxon>Eurotiomycetes</taxon>
        <taxon>Eurotiomycetidae</taxon>
        <taxon>Onygenales</taxon>
        <taxon>Onygenales incertae sedis</taxon>
        <taxon>Polytolypa</taxon>
    </lineage>
</organism>
<feature type="region of interest" description="Disordered" evidence="1">
    <location>
        <begin position="689"/>
        <end position="708"/>
    </location>
</feature>